<evidence type="ECO:0000256" key="5">
    <source>
        <dbReference type="ARBA" id="ARBA00022833"/>
    </source>
</evidence>
<dbReference type="EMBL" id="CP010401">
    <property type="protein sequence ID" value="ALE03000.1"/>
    <property type="molecule type" value="Genomic_DNA"/>
</dbReference>
<reference evidence="9 10" key="1">
    <citation type="journal article" date="2015" name="Genome Announc.">
        <title>Complete Genome Sequence of Bartonella ancashensis Strain 20.00, Isolated from the Blood of a Patient with Verruga Peruana.</title>
        <authorList>
            <person name="Hang J."/>
            <person name="Mullins K.E."/>
            <person name="Clifford R.J."/>
            <person name="Onmus-Leone F."/>
            <person name="Yang Y."/>
            <person name="Jiang J."/>
            <person name="Leguia M."/>
            <person name="Kasper M.R."/>
            <person name="Maguina C."/>
            <person name="Lesho E.P."/>
            <person name="Jarman R.G."/>
            <person name="Richards A.L."/>
            <person name="Blazes D."/>
        </authorList>
    </citation>
    <scope>NUCLEOTIDE SEQUENCE [LARGE SCALE GENOMIC DNA]</scope>
    <source>
        <strain evidence="9 10">20.00</strain>
    </source>
</reference>
<evidence type="ECO:0000256" key="4">
    <source>
        <dbReference type="ARBA" id="ARBA00022801"/>
    </source>
</evidence>
<evidence type="ECO:0000313" key="10">
    <source>
        <dbReference type="Proteomes" id="UP000057213"/>
    </source>
</evidence>
<feature type="domain" description="M23ase beta-sheet core" evidence="8">
    <location>
        <begin position="517"/>
        <end position="614"/>
    </location>
</feature>
<dbReference type="InterPro" id="IPR016047">
    <property type="entry name" value="M23ase_b-sheet_dom"/>
</dbReference>
<dbReference type="PANTHER" id="PTHR21666:SF288">
    <property type="entry name" value="CELL DIVISION PROTEIN YTFB"/>
    <property type="match status" value="1"/>
</dbReference>
<dbReference type="Pfam" id="PF01551">
    <property type="entry name" value="Peptidase_M23"/>
    <property type="match status" value="1"/>
</dbReference>
<keyword evidence="7" id="KW-1133">Transmembrane helix</keyword>
<evidence type="ECO:0000256" key="1">
    <source>
        <dbReference type="ARBA" id="ARBA00001947"/>
    </source>
</evidence>
<protein>
    <submittedName>
        <fullName evidence="9">Peptidase, M23/M37 family</fullName>
    </submittedName>
</protein>
<dbReference type="GO" id="GO:0006508">
    <property type="term" value="P:proteolysis"/>
    <property type="evidence" value="ECO:0007669"/>
    <property type="project" value="UniProtKB-KW"/>
</dbReference>
<evidence type="ECO:0000256" key="7">
    <source>
        <dbReference type="SAM" id="Phobius"/>
    </source>
</evidence>
<dbReference type="Proteomes" id="UP000057213">
    <property type="component" value="Chromosome"/>
</dbReference>
<sequence>MWDNQHQNNDPGQEPALILEPSKPAFRQVSIRWLTGTVLTGVIACILMGIALFTALDEQYLLVTPAQWFNIANLSDKEMSDKGERIIPTLARQSFDSKRQFEVSVLQNQDDKKIVQTQNFEWIRMILAEERQSQYTYPKFDALSIFADDAQIQALTPAKGGHIYGAKTQTKMTLRNRAFSIRTEHINVNDVLTSDEVQQELQKADLFDHKKKYLPEFSFIDPLQLDNLPSSLKFSELPEVRIFQENVTVALQNHRIDLTKNYAEDIIPINKKQTIVEALEESEYAEDQIQQIVNTLAKLSNTDTLQAGSILRIGILTQKGEKDRLVRISIYQGINHILTVALNDENKFIVSTEPEMSHALKTAFQKGIPHSYVSAAQLPTVYDAIYRAVLSHNLPNTLAQHLVRLLATNIDMKSSITPTDQLEIFYATPEQDNTKNDGALSDSAHADKKIPEIRYVSATFGNVTYKYYRYQSADGSIDYYDSEGKSSKPFLLRKPVPNGVLGSPFGSRKHPILGYVRMHTGVDWVAPAGSPIIAVGDGVVTKIGTAGGYGNHIVIQHANGYVSSYAHQQGYAANIKLGTKVRQGQIIGYVGSTGLATGPHCHFEIVVNSVKVDPMRIRLPDSKTLTNKDLQTFLHEKNNIDSLIASPTT</sequence>
<dbReference type="KEGG" id="banc:PU02_0186"/>
<accession>A0A0M4L789</accession>
<dbReference type="GO" id="GO:0004222">
    <property type="term" value="F:metalloendopeptidase activity"/>
    <property type="evidence" value="ECO:0007669"/>
    <property type="project" value="TreeGrafter"/>
</dbReference>
<proteinExistence type="predicted"/>
<dbReference type="Gene3D" id="3.10.450.350">
    <property type="match status" value="1"/>
</dbReference>
<dbReference type="RefSeq" id="WP_053943682.1">
    <property type="nucleotide sequence ID" value="NZ_CP010401.1"/>
</dbReference>
<dbReference type="PANTHER" id="PTHR21666">
    <property type="entry name" value="PEPTIDASE-RELATED"/>
    <property type="match status" value="1"/>
</dbReference>
<dbReference type="STRING" id="1318743.PU02_0186"/>
<keyword evidence="2" id="KW-0645">Protease</keyword>
<name>A0A0M4L789_9HYPH</name>
<feature type="transmembrane region" description="Helical" evidence="7">
    <location>
        <begin position="33"/>
        <end position="56"/>
    </location>
</feature>
<evidence type="ECO:0000256" key="3">
    <source>
        <dbReference type="ARBA" id="ARBA00022723"/>
    </source>
</evidence>
<organism evidence="9 10">
    <name type="scientific">Bartonella ancashensis</name>
    <dbReference type="NCBI Taxonomy" id="1318743"/>
    <lineage>
        <taxon>Bacteria</taxon>
        <taxon>Pseudomonadati</taxon>
        <taxon>Pseudomonadota</taxon>
        <taxon>Alphaproteobacteria</taxon>
        <taxon>Hyphomicrobiales</taxon>
        <taxon>Bartonellaceae</taxon>
        <taxon>Bartonella</taxon>
    </lineage>
</organism>
<comment type="cofactor">
    <cofactor evidence="1">
        <name>Zn(2+)</name>
        <dbReference type="ChEBI" id="CHEBI:29105"/>
    </cofactor>
</comment>
<keyword evidence="4" id="KW-0378">Hydrolase</keyword>
<evidence type="ECO:0000256" key="2">
    <source>
        <dbReference type="ARBA" id="ARBA00022670"/>
    </source>
</evidence>
<dbReference type="SUPFAM" id="SSF51261">
    <property type="entry name" value="Duplicated hybrid motif"/>
    <property type="match status" value="1"/>
</dbReference>
<gene>
    <name evidence="9" type="ORF">PU02_0186</name>
</gene>
<keyword evidence="7" id="KW-0472">Membrane</keyword>
<keyword evidence="7" id="KW-0812">Transmembrane</keyword>
<dbReference type="Gene3D" id="2.70.70.10">
    <property type="entry name" value="Glucose Permease (Domain IIA)"/>
    <property type="match status" value="1"/>
</dbReference>
<dbReference type="AlphaFoldDB" id="A0A0M4L789"/>
<evidence type="ECO:0000256" key="6">
    <source>
        <dbReference type="ARBA" id="ARBA00023049"/>
    </source>
</evidence>
<evidence type="ECO:0000259" key="8">
    <source>
        <dbReference type="Pfam" id="PF01551"/>
    </source>
</evidence>
<keyword evidence="10" id="KW-1185">Reference proteome</keyword>
<dbReference type="PATRIC" id="fig|1318743.3.peg.192"/>
<dbReference type="OrthoDB" id="9805070at2"/>
<keyword evidence="5" id="KW-0862">Zinc</keyword>
<dbReference type="InterPro" id="IPR011055">
    <property type="entry name" value="Dup_hybrid_motif"/>
</dbReference>
<dbReference type="GO" id="GO:0046872">
    <property type="term" value="F:metal ion binding"/>
    <property type="evidence" value="ECO:0007669"/>
    <property type="project" value="UniProtKB-KW"/>
</dbReference>
<keyword evidence="3" id="KW-0479">Metal-binding</keyword>
<evidence type="ECO:0000313" key="9">
    <source>
        <dbReference type="EMBL" id="ALE03000.1"/>
    </source>
</evidence>
<dbReference type="InterPro" id="IPR050570">
    <property type="entry name" value="Cell_wall_metabolism_enzyme"/>
</dbReference>
<keyword evidence="6" id="KW-0482">Metalloprotease</keyword>
<dbReference type="CDD" id="cd12797">
    <property type="entry name" value="M23_peptidase"/>
    <property type="match status" value="1"/>
</dbReference>